<dbReference type="Proteomes" id="UP000000254">
    <property type="component" value="Chromosome"/>
</dbReference>
<reference evidence="1 2" key="2">
    <citation type="journal article" date="2009" name="Stand. Genomic Sci.">
        <title>Complete genome sequence of Staphylothermus marinus Stetter and Fiala 1986 type strain F1.</title>
        <authorList>
            <person name="Anderson I.J."/>
            <person name="Sun H."/>
            <person name="Lapidus A."/>
            <person name="Copeland A."/>
            <person name="Glavina Del Rio T."/>
            <person name="Tice H."/>
            <person name="Dalin E."/>
            <person name="Lucas S."/>
            <person name="Barry K."/>
            <person name="Land M."/>
            <person name="Richardson P."/>
            <person name="Huber H."/>
            <person name="Kyrpides N.C."/>
        </authorList>
    </citation>
    <scope>NUCLEOTIDE SEQUENCE [LARGE SCALE GENOMIC DNA]</scope>
    <source>
        <strain evidence="2">ATCC 43588 / DSM 3639 / JCM 9404 / F1</strain>
    </source>
</reference>
<dbReference type="AlphaFoldDB" id="A3DLW3"/>
<protein>
    <recommendedName>
        <fullName evidence="3">Glycosyltransferase</fullName>
    </recommendedName>
</protein>
<name>A3DLW3_STAMF</name>
<keyword evidence="2" id="KW-1185">Reference proteome</keyword>
<organism evidence="1 2">
    <name type="scientific">Staphylothermus marinus (strain ATCC 43588 / DSM 3639 / JCM 9404 / F1)</name>
    <dbReference type="NCBI Taxonomy" id="399550"/>
    <lineage>
        <taxon>Archaea</taxon>
        <taxon>Thermoproteota</taxon>
        <taxon>Thermoprotei</taxon>
        <taxon>Desulfurococcales</taxon>
        <taxon>Desulfurococcaceae</taxon>
        <taxon>Staphylothermus</taxon>
    </lineage>
</organism>
<dbReference type="GeneID" id="4907136"/>
<sequence length="337" mass="39497">MADRNVLFLSRECSFIDDFIYDKLVKENFNVEFVDLTSIYEHIKGVELVKRFKIFFKLFLEIVKRADNHGFIICSPVDSWFLSLVFSLVISTPRKAVIIIPPSPKHIFGFIRLFKLYLFRFSLFLLRLFGVNTLLVFTTPYEKEYLETIVRSRNYVYIPLIEPRVSKVRELIYSDKPLMIISYDDWINNQVFYNALEIFRELGLQARYIIISSKPIVHECRGNYNVICIYSDDVSEIIKRSTIVIVKNASPESNRILVEAIMNGRPVISSKEIGMAHIYSDTELIVFLNKWTLEAFTDTVLRILNRIDYFKKASLKNIPTPLKSDYGIYVLIDFLKN</sequence>
<dbReference type="STRING" id="399550.Smar_0515"/>
<dbReference type="eggNOG" id="arCOG01403">
    <property type="taxonomic scope" value="Archaea"/>
</dbReference>
<evidence type="ECO:0008006" key="3">
    <source>
        <dbReference type="Google" id="ProtNLM"/>
    </source>
</evidence>
<dbReference type="Gene3D" id="3.40.50.2000">
    <property type="entry name" value="Glycogen Phosphorylase B"/>
    <property type="match status" value="1"/>
</dbReference>
<evidence type="ECO:0000313" key="1">
    <source>
        <dbReference type="EMBL" id="ABN69623.1"/>
    </source>
</evidence>
<dbReference type="KEGG" id="smr:Smar_0515"/>
<dbReference type="HOGENOM" id="CLU_812859_0_0_2"/>
<accession>A3DLW3</accession>
<gene>
    <name evidence="1" type="ordered locus">Smar_0515</name>
</gene>
<dbReference type="EMBL" id="CP000575">
    <property type="protein sequence ID" value="ABN69623.1"/>
    <property type="molecule type" value="Genomic_DNA"/>
</dbReference>
<dbReference type="RefSeq" id="WP_011838814.1">
    <property type="nucleotide sequence ID" value="NC_009033.1"/>
</dbReference>
<evidence type="ECO:0000313" key="2">
    <source>
        <dbReference type="Proteomes" id="UP000000254"/>
    </source>
</evidence>
<reference evidence="2" key="1">
    <citation type="journal article" date="2009" name="BMC Genomics">
        <title>The complete genome sequence of Staphylothermus marinus reveals differences in sulfur metabolism among heterotrophic Crenarchaeota.</title>
        <authorList>
            <person name="Anderson I.J."/>
            <person name="Dharmarajan L."/>
            <person name="Rodriguez J."/>
            <person name="Hooper S."/>
            <person name="Porat I."/>
            <person name="Ulrich L.E."/>
            <person name="Elkins J.G."/>
            <person name="Mavromatis K."/>
            <person name="Sun H."/>
            <person name="Land M."/>
            <person name="Lapidus A."/>
            <person name="Lucas S."/>
            <person name="Barry K."/>
            <person name="Huber H."/>
            <person name="Zhulin I.B."/>
            <person name="Whitman W.B."/>
            <person name="Mukhopadhyay B."/>
            <person name="Woese C."/>
            <person name="Bristow J."/>
            <person name="Kyrpides N."/>
        </authorList>
    </citation>
    <scope>NUCLEOTIDE SEQUENCE [LARGE SCALE GENOMIC DNA]</scope>
    <source>
        <strain evidence="2">ATCC 43588 / DSM 3639 / JCM 9404 / F1</strain>
    </source>
</reference>
<dbReference type="SUPFAM" id="SSF53756">
    <property type="entry name" value="UDP-Glycosyltransferase/glycogen phosphorylase"/>
    <property type="match status" value="1"/>
</dbReference>
<proteinExistence type="predicted"/>